<dbReference type="OrthoDB" id="443682at2759"/>
<evidence type="ECO:0000256" key="2">
    <source>
        <dbReference type="SAM" id="MobiDB-lite"/>
    </source>
</evidence>
<dbReference type="GO" id="GO:0030490">
    <property type="term" value="P:maturation of SSU-rRNA"/>
    <property type="evidence" value="ECO:0007669"/>
    <property type="project" value="TreeGrafter"/>
</dbReference>
<dbReference type="Pfam" id="PF04194">
    <property type="entry name" value="PDCD2_C"/>
    <property type="match status" value="1"/>
</dbReference>
<evidence type="ECO:0000313" key="4">
    <source>
        <dbReference type="EMBL" id="KAG2217904.1"/>
    </source>
</evidence>
<dbReference type="EMBL" id="JAEPRB010000264">
    <property type="protein sequence ID" value="KAG2217904.1"/>
    <property type="molecule type" value="Genomic_DNA"/>
</dbReference>
<sequence length="424" mass="47912">MSKSISNKGKGKNNKKKPTKDPILLGFPDGSIESDQDTDPFSTKIGGVPVWLQSDFAPPSEYLKCGICKQAMYLLFQGYVPLPNSIYHRVIYVWACNRRLCMRKEGSFSVVRSHLVDPEYLAAHRRKEEEKRKKEEQKLEQQKLAAQPFGGAGFQLGDLWGSSNTPSFSAAASNAITATSSTTTTKDEKPTSTTTDTLTTSLENMTLNTKTFIPSSSSNDNNKDSDVPIVNFPGEYLWITEEDLNNYDAMGIDMERYQQYIDLQNTLLEAPDEMMEEDGSTWGGESYEKQQLPRGVDKQFKRFAERVQLQPSQCVRYQWGGIPLLYHQLQQHQQEPSLGGHCSQCGSPRVFELQLMPNILSLLPTSDYASAQLEDNNKKNANSWDIGMEFGTVLVFVCENDCHSVDIEQPYYIKEHVLVQYELD</sequence>
<dbReference type="InterPro" id="IPR007320">
    <property type="entry name" value="PDCD2_C"/>
</dbReference>
<evidence type="ECO:0000313" key="5">
    <source>
        <dbReference type="Proteomes" id="UP000646827"/>
    </source>
</evidence>
<gene>
    <name evidence="4" type="ORF">INT45_008654</name>
</gene>
<comment type="caution">
    <text evidence="4">The sequence shown here is derived from an EMBL/GenBank/DDBJ whole genome shotgun (WGS) entry which is preliminary data.</text>
</comment>
<proteinExistence type="predicted"/>
<keyword evidence="1" id="KW-0175">Coiled coil</keyword>
<evidence type="ECO:0000259" key="3">
    <source>
        <dbReference type="Pfam" id="PF04194"/>
    </source>
</evidence>
<name>A0A8H7RU90_9FUNG</name>
<dbReference type="PANTHER" id="PTHR47524">
    <property type="entry name" value="20S RRNA ACCUMULATION PROTEIN 4"/>
    <property type="match status" value="1"/>
</dbReference>
<feature type="compositionally biased region" description="Low complexity" evidence="2">
    <location>
        <begin position="191"/>
        <end position="202"/>
    </location>
</feature>
<protein>
    <recommendedName>
        <fullName evidence="3">Programmed cell death protein 2 C-terminal domain-containing protein</fullName>
    </recommendedName>
</protein>
<feature type="region of interest" description="Disordered" evidence="2">
    <location>
        <begin position="178"/>
        <end position="202"/>
    </location>
</feature>
<evidence type="ECO:0000256" key="1">
    <source>
        <dbReference type="SAM" id="Coils"/>
    </source>
</evidence>
<accession>A0A8H7RU90</accession>
<dbReference type="PANTHER" id="PTHR47524:SF1">
    <property type="entry name" value="20S RRNA ACCUMULATION PROTEIN 4"/>
    <property type="match status" value="1"/>
</dbReference>
<keyword evidence="5" id="KW-1185">Reference proteome</keyword>
<reference evidence="4 5" key="1">
    <citation type="submission" date="2020-12" db="EMBL/GenBank/DDBJ databases">
        <title>Metabolic potential, ecology and presence of endohyphal bacteria is reflected in genomic diversity of Mucoromycotina.</title>
        <authorList>
            <person name="Muszewska A."/>
            <person name="Okrasinska A."/>
            <person name="Steczkiewicz K."/>
            <person name="Drgas O."/>
            <person name="Orlowska M."/>
            <person name="Perlinska-Lenart U."/>
            <person name="Aleksandrzak-Piekarczyk T."/>
            <person name="Szatraj K."/>
            <person name="Zielenkiewicz U."/>
            <person name="Pilsyk S."/>
            <person name="Malc E."/>
            <person name="Mieczkowski P."/>
            <person name="Kruszewska J.S."/>
            <person name="Biernat P."/>
            <person name="Pawlowska J."/>
        </authorList>
    </citation>
    <scope>NUCLEOTIDE SEQUENCE [LARGE SCALE GENOMIC DNA]</scope>
    <source>
        <strain evidence="4 5">CBS 142.35</strain>
    </source>
</reference>
<feature type="region of interest" description="Disordered" evidence="2">
    <location>
        <begin position="1"/>
        <end position="24"/>
    </location>
</feature>
<feature type="compositionally biased region" description="Basic residues" evidence="2">
    <location>
        <begin position="9"/>
        <end position="18"/>
    </location>
</feature>
<feature type="coiled-coil region" evidence="1">
    <location>
        <begin position="120"/>
        <end position="147"/>
    </location>
</feature>
<feature type="domain" description="Programmed cell death protein 2 C-terminal" evidence="3">
    <location>
        <begin position="297"/>
        <end position="420"/>
    </location>
</feature>
<dbReference type="AlphaFoldDB" id="A0A8H7RU90"/>
<organism evidence="4 5">
    <name type="scientific">Circinella minor</name>
    <dbReference type="NCBI Taxonomy" id="1195481"/>
    <lineage>
        <taxon>Eukaryota</taxon>
        <taxon>Fungi</taxon>
        <taxon>Fungi incertae sedis</taxon>
        <taxon>Mucoromycota</taxon>
        <taxon>Mucoromycotina</taxon>
        <taxon>Mucoromycetes</taxon>
        <taxon>Mucorales</taxon>
        <taxon>Lichtheimiaceae</taxon>
        <taxon>Circinella</taxon>
    </lineage>
</organism>
<dbReference type="Proteomes" id="UP000646827">
    <property type="component" value="Unassembled WGS sequence"/>
</dbReference>
<dbReference type="GO" id="GO:0005737">
    <property type="term" value="C:cytoplasm"/>
    <property type="evidence" value="ECO:0007669"/>
    <property type="project" value="InterPro"/>
</dbReference>